<gene>
    <name evidence="2" type="ORF">SAMN05443999_103322</name>
</gene>
<dbReference type="Gene3D" id="3.40.50.1820">
    <property type="entry name" value="alpha/beta hydrolase"/>
    <property type="match status" value="1"/>
</dbReference>
<organism evidence="2 3">
    <name type="scientific">Roseovarius azorensis</name>
    <dbReference type="NCBI Taxonomy" id="1287727"/>
    <lineage>
        <taxon>Bacteria</taxon>
        <taxon>Pseudomonadati</taxon>
        <taxon>Pseudomonadota</taxon>
        <taxon>Alphaproteobacteria</taxon>
        <taxon>Rhodobacterales</taxon>
        <taxon>Roseobacteraceae</taxon>
        <taxon>Roseovarius</taxon>
    </lineage>
</organism>
<dbReference type="InterPro" id="IPR029058">
    <property type="entry name" value="AB_hydrolase_fold"/>
</dbReference>
<feature type="signal peptide" evidence="1">
    <location>
        <begin position="1"/>
        <end position="37"/>
    </location>
</feature>
<evidence type="ECO:0000256" key="1">
    <source>
        <dbReference type="SAM" id="SignalP"/>
    </source>
</evidence>
<dbReference type="PANTHER" id="PTHR36513">
    <property type="entry name" value="ABC TRANSMEMBRANE TYPE-1 DOMAIN-CONTAINING PROTEIN"/>
    <property type="match status" value="1"/>
</dbReference>
<accession>A0A1H7MHU9</accession>
<keyword evidence="1" id="KW-0732">Signal</keyword>
<dbReference type="Pfam" id="PF05990">
    <property type="entry name" value="DUF900"/>
    <property type="match status" value="1"/>
</dbReference>
<evidence type="ECO:0000313" key="3">
    <source>
        <dbReference type="Proteomes" id="UP000199582"/>
    </source>
</evidence>
<dbReference type="InterPro" id="IPR010297">
    <property type="entry name" value="DUF900_hydrolase"/>
</dbReference>
<dbReference type="AlphaFoldDB" id="A0A1H7MHU9"/>
<dbReference type="SUPFAM" id="SSF53474">
    <property type="entry name" value="alpha/beta-Hydrolases"/>
    <property type="match status" value="1"/>
</dbReference>
<sequence>MAEHGQTFGAGRQTLVLRWMCCAAMVLLAACAPRVTAMRAAPDPAATIQPVFVATGRKLDQTGPIFGLERKEGLHYFRADISIPPTHQVGRIEWPEGPPDAATDFVVTRTEVFDRPDRLLADMRRGGAGTETLVYIHGYNNTLSEAMYRLAQIKTDFDIDMPGLLFSWPSAGDPRGYIYDRDSVLYARDDLAALLTRLTARPGDKVFLLAHSMGAQLTMEALRQIALSGDRTLLSRISGVVLMSPDIDPDVFQRQAEAIGKLPQPFLIFITKADRALTLSGFITGRKPRLGVIDAVDEVERPDVTVIDFTALSDGEAYNHYVPVTSPAAISVLNGIIGQASQGGSVFLRDMTLALPSVKAARR</sequence>
<reference evidence="2 3" key="1">
    <citation type="submission" date="2016-10" db="EMBL/GenBank/DDBJ databases">
        <authorList>
            <person name="de Groot N.N."/>
        </authorList>
    </citation>
    <scope>NUCLEOTIDE SEQUENCE [LARGE SCALE GENOMIC DNA]</scope>
    <source>
        <strain evidence="2 3">DSM 100674</strain>
    </source>
</reference>
<proteinExistence type="predicted"/>
<dbReference type="EMBL" id="FOAG01000003">
    <property type="protein sequence ID" value="SEL10846.1"/>
    <property type="molecule type" value="Genomic_DNA"/>
</dbReference>
<dbReference type="STRING" id="1287727.SAMN05443999_103322"/>
<dbReference type="PANTHER" id="PTHR36513:SF1">
    <property type="entry name" value="TRANSMEMBRANE PROTEIN"/>
    <property type="match status" value="1"/>
</dbReference>
<protein>
    <submittedName>
        <fullName evidence="2">Esterase/lipase superfamily enzyme</fullName>
    </submittedName>
</protein>
<dbReference type="PIRSF" id="PIRSF033909">
    <property type="entry name" value="UCP033909"/>
    <property type="match status" value="1"/>
</dbReference>
<dbReference type="Proteomes" id="UP000199582">
    <property type="component" value="Unassembled WGS sequence"/>
</dbReference>
<feature type="chain" id="PRO_5009299697" evidence="1">
    <location>
        <begin position="38"/>
        <end position="363"/>
    </location>
</feature>
<name>A0A1H7MHU9_9RHOB</name>
<dbReference type="InterPro" id="IPR014586">
    <property type="entry name" value="UCP033909"/>
</dbReference>
<keyword evidence="3" id="KW-1185">Reference proteome</keyword>
<evidence type="ECO:0000313" key="2">
    <source>
        <dbReference type="EMBL" id="SEL10846.1"/>
    </source>
</evidence>
<dbReference type="RefSeq" id="WP_245770615.1">
    <property type="nucleotide sequence ID" value="NZ_FOAG01000003.1"/>
</dbReference>